<evidence type="ECO:0000256" key="6">
    <source>
        <dbReference type="SAM" id="Phobius"/>
    </source>
</evidence>
<keyword evidence="8" id="KW-1185">Reference proteome</keyword>
<feature type="transmembrane region" description="Helical" evidence="6">
    <location>
        <begin position="80"/>
        <end position="100"/>
    </location>
</feature>
<comment type="subcellular location">
    <subcellularLocation>
        <location evidence="1">Cell membrane</location>
        <topology evidence="1">Multi-pass membrane protein</topology>
    </subcellularLocation>
</comment>
<dbReference type="EMBL" id="LR778114">
    <property type="protein sequence ID" value="CAB1130097.1"/>
    <property type="molecule type" value="Genomic_DNA"/>
</dbReference>
<dbReference type="InterPro" id="IPR003841">
    <property type="entry name" value="Na/Pi_transpt"/>
</dbReference>
<dbReference type="GO" id="GO:0005886">
    <property type="term" value="C:plasma membrane"/>
    <property type="evidence" value="ECO:0007669"/>
    <property type="project" value="UniProtKB-SubCell"/>
</dbReference>
<dbReference type="PANTHER" id="PTHR10010">
    <property type="entry name" value="SOLUTE CARRIER FAMILY 34 SODIUM PHOSPHATE , MEMBER 2-RELATED"/>
    <property type="match status" value="1"/>
</dbReference>
<evidence type="ECO:0000256" key="4">
    <source>
        <dbReference type="ARBA" id="ARBA00022989"/>
    </source>
</evidence>
<dbReference type="Pfam" id="PF02690">
    <property type="entry name" value="Na_Pi_cotrans"/>
    <property type="match status" value="2"/>
</dbReference>
<feature type="transmembrane region" description="Helical" evidence="6">
    <location>
        <begin position="244"/>
        <end position="264"/>
    </location>
</feature>
<dbReference type="GO" id="GO:0044341">
    <property type="term" value="P:sodium-dependent phosphate transport"/>
    <property type="evidence" value="ECO:0007669"/>
    <property type="project" value="InterPro"/>
</dbReference>
<name>A0A6F8ZK37_9FIRM</name>
<proteinExistence type="predicted"/>
<evidence type="ECO:0000256" key="3">
    <source>
        <dbReference type="ARBA" id="ARBA00022692"/>
    </source>
</evidence>
<evidence type="ECO:0000313" key="8">
    <source>
        <dbReference type="Proteomes" id="UP000503399"/>
    </source>
</evidence>
<evidence type="ECO:0000256" key="5">
    <source>
        <dbReference type="ARBA" id="ARBA00023136"/>
    </source>
</evidence>
<evidence type="ECO:0000256" key="1">
    <source>
        <dbReference type="ARBA" id="ARBA00004651"/>
    </source>
</evidence>
<gene>
    <name evidence="7" type="ORF">R50_2605</name>
</gene>
<dbReference type="SUPFAM" id="SSF109755">
    <property type="entry name" value="PhoU-like"/>
    <property type="match status" value="1"/>
</dbReference>
<reference evidence="7 8" key="1">
    <citation type="submission" date="2020-02" db="EMBL/GenBank/DDBJ databases">
        <authorList>
            <person name="Hogendoorn C."/>
        </authorList>
    </citation>
    <scope>NUCLEOTIDE SEQUENCE [LARGE SCALE GENOMIC DNA]</scope>
    <source>
        <strain evidence="7">R501</strain>
    </source>
</reference>
<feature type="transmembrane region" description="Helical" evidence="6">
    <location>
        <begin position="47"/>
        <end position="73"/>
    </location>
</feature>
<evidence type="ECO:0000313" key="7">
    <source>
        <dbReference type="EMBL" id="CAB1130097.1"/>
    </source>
</evidence>
<dbReference type="InterPro" id="IPR038078">
    <property type="entry name" value="PhoU-like_sf"/>
</dbReference>
<dbReference type="Proteomes" id="UP000503399">
    <property type="component" value="Chromosome"/>
</dbReference>
<dbReference type="KEGG" id="hfv:R50_2605"/>
<accession>A0A6F8ZK37</accession>
<dbReference type="Gene3D" id="1.20.58.220">
    <property type="entry name" value="Phosphate transport system protein phou homolog 2, domain 2"/>
    <property type="match status" value="1"/>
</dbReference>
<organism evidence="7 8">
    <name type="scientific">Candidatus Hydrogenisulfobacillus filiaventi</name>
    <dbReference type="NCBI Taxonomy" id="2707344"/>
    <lineage>
        <taxon>Bacteria</taxon>
        <taxon>Bacillati</taxon>
        <taxon>Bacillota</taxon>
        <taxon>Clostridia</taxon>
        <taxon>Eubacteriales</taxon>
        <taxon>Clostridiales Family XVII. Incertae Sedis</taxon>
        <taxon>Candidatus Hydrogenisulfobacillus</taxon>
    </lineage>
</organism>
<keyword evidence="4 6" id="KW-1133">Transmembrane helix</keyword>
<feature type="transmembrane region" description="Helical" evidence="6">
    <location>
        <begin position="212"/>
        <end position="232"/>
    </location>
</feature>
<feature type="transmembrane region" description="Helical" evidence="6">
    <location>
        <begin position="135"/>
        <end position="153"/>
    </location>
</feature>
<dbReference type="NCBIfam" id="NF037997">
    <property type="entry name" value="Na_Pi_symport"/>
    <property type="match status" value="1"/>
</dbReference>
<dbReference type="AlphaFoldDB" id="A0A6F8ZK37"/>
<evidence type="ECO:0000256" key="2">
    <source>
        <dbReference type="ARBA" id="ARBA00022475"/>
    </source>
</evidence>
<dbReference type="PANTHER" id="PTHR10010:SF46">
    <property type="entry name" value="SODIUM-DEPENDENT PHOSPHATE TRANSPORT PROTEIN 2B"/>
    <property type="match status" value="1"/>
</dbReference>
<keyword evidence="3 6" id="KW-0812">Transmembrane</keyword>
<sequence length="534" mass="56650">MTGGLLLELLAGLALFSFGLTETADGVGRLAGGWLRTLVLRLGRTPWGAVALGTLTTVLAGSSSAITVMAVGFTSAGVLTLARTLDVMLGAAIGTTLTVQLVSFDWIRYAPLLLLAGMVLHFAERGRRQPGAARLVLGFGLLFYGMLEMIGAVHGLAGSAAFRRGLAAMAAAPAAAFLAGLAVTALIQNSATVIALAVTFSLHHLLPLDSGLLVVLGANVGSTAAVTYSAFLGGPAAARRAAMAYVFMKAGGAALAVLALPWFARLDLALSPAPGRVLADAHTLFNLLNALLFLPWTGRLAAAVNRLVPDRTQRPVAPLLDPRYLDDPREALERARREVERMARLIGQDILPPWLGYLHQPAEGTARALHQAEADVDLLHHAVAVFLIAMAHRRAGLAESERLEQIRLLYLANHLEHLADGLLKAAATRAKLAQRGFWSPDVDRGMGEIAEDIRRQYGRFLEALTTRDPGVAAALVQALPGILRKETEVRLYILTRLAEQEGVPAIGTVLELSDDLAVIGQRLATLGRVLLGIY</sequence>
<keyword evidence="5 6" id="KW-0472">Membrane</keyword>
<dbReference type="GO" id="GO:0005436">
    <property type="term" value="F:sodium:phosphate symporter activity"/>
    <property type="evidence" value="ECO:0007669"/>
    <property type="project" value="InterPro"/>
</dbReference>
<protein>
    <submittedName>
        <fullName evidence="7">Sodium-dependent phosphate transporter</fullName>
    </submittedName>
</protein>
<keyword evidence="2" id="KW-1003">Cell membrane</keyword>